<dbReference type="GO" id="GO:0000973">
    <property type="term" value="P:post-transcriptional tethering of RNA polymerase II gene DNA at nuclear periphery"/>
    <property type="evidence" value="ECO:0007669"/>
    <property type="project" value="TreeGrafter"/>
</dbReference>
<dbReference type="GO" id="GO:0003735">
    <property type="term" value="F:structural constituent of ribosome"/>
    <property type="evidence" value="ECO:0007669"/>
    <property type="project" value="InterPro"/>
</dbReference>
<dbReference type="GO" id="GO:0006406">
    <property type="term" value="P:mRNA export from nucleus"/>
    <property type="evidence" value="ECO:0007669"/>
    <property type="project" value="TreeGrafter"/>
</dbReference>
<evidence type="ECO:0000256" key="3">
    <source>
        <dbReference type="ARBA" id="ARBA00022927"/>
    </source>
</evidence>
<dbReference type="PANTHER" id="PTHR13003:SF2">
    <property type="entry name" value="NUCLEAR PORE COMPLEX PROTEIN NUP107"/>
    <property type="match status" value="1"/>
</dbReference>
<evidence type="ECO:0000313" key="12">
    <source>
        <dbReference type="Proteomes" id="UP001212152"/>
    </source>
</evidence>
<dbReference type="GO" id="GO:0006412">
    <property type="term" value="P:translation"/>
    <property type="evidence" value="ECO:0007669"/>
    <property type="project" value="InterPro"/>
</dbReference>
<dbReference type="GO" id="GO:0031965">
    <property type="term" value="C:nuclear membrane"/>
    <property type="evidence" value="ECO:0007669"/>
    <property type="project" value="UniProtKB-SubCell"/>
</dbReference>
<dbReference type="AlphaFoldDB" id="A0AAD5XS56"/>
<comment type="subcellular location">
    <subcellularLocation>
        <location evidence="9">Nucleus</location>
        <location evidence="9">Nuclear pore complex</location>
    </subcellularLocation>
    <subcellularLocation>
        <location evidence="9">Nucleus membrane</location>
    </subcellularLocation>
</comment>
<comment type="caution">
    <text evidence="11">The sequence shown here is derived from an EMBL/GenBank/DDBJ whole genome shotgun (WGS) entry which is preliminary data.</text>
</comment>
<keyword evidence="3" id="KW-0653">Protein transport</keyword>
<evidence type="ECO:0000256" key="4">
    <source>
        <dbReference type="ARBA" id="ARBA00022980"/>
    </source>
</evidence>
<evidence type="ECO:0000256" key="8">
    <source>
        <dbReference type="ARBA" id="ARBA00023274"/>
    </source>
</evidence>
<protein>
    <recommendedName>
        <fullName evidence="9">Nuclear pore complex protein</fullName>
    </recommendedName>
</protein>
<dbReference type="GO" id="GO:1990904">
    <property type="term" value="C:ribonucleoprotein complex"/>
    <property type="evidence" value="ECO:0007669"/>
    <property type="project" value="UniProtKB-KW"/>
</dbReference>
<dbReference type="EMBL" id="JADGJQ010000030">
    <property type="protein sequence ID" value="KAJ3177903.1"/>
    <property type="molecule type" value="Genomic_DNA"/>
</dbReference>
<evidence type="ECO:0000256" key="1">
    <source>
        <dbReference type="ARBA" id="ARBA00022448"/>
    </source>
</evidence>
<evidence type="ECO:0000256" key="10">
    <source>
        <dbReference type="SAM" id="MobiDB-lite"/>
    </source>
</evidence>
<keyword evidence="7 9" id="KW-0539">Nucleus</keyword>
<reference evidence="11" key="1">
    <citation type="submission" date="2020-05" db="EMBL/GenBank/DDBJ databases">
        <title>Phylogenomic resolution of chytrid fungi.</title>
        <authorList>
            <person name="Stajich J.E."/>
            <person name="Amses K."/>
            <person name="Simmons R."/>
            <person name="Seto K."/>
            <person name="Myers J."/>
            <person name="Bonds A."/>
            <person name="Quandt C.A."/>
            <person name="Barry K."/>
            <person name="Liu P."/>
            <person name="Grigoriev I."/>
            <person name="Longcore J.E."/>
            <person name="James T.Y."/>
        </authorList>
    </citation>
    <scope>NUCLEOTIDE SEQUENCE</scope>
    <source>
        <strain evidence="11">JEL0379</strain>
    </source>
</reference>
<dbReference type="Pfam" id="PF04758">
    <property type="entry name" value="Ribosomal_S30"/>
    <property type="match status" value="1"/>
</dbReference>
<comment type="similarity">
    <text evidence="9">Belongs to the nucleoporin Nup84/Nup107 family.</text>
</comment>
<keyword evidence="12" id="KW-1185">Reference proteome</keyword>
<dbReference type="GO" id="GO:0006606">
    <property type="term" value="P:protein import into nucleus"/>
    <property type="evidence" value="ECO:0007669"/>
    <property type="project" value="TreeGrafter"/>
</dbReference>
<gene>
    <name evidence="11" type="ORF">HDU87_004185</name>
</gene>
<comment type="function">
    <text evidence="9">Functions as a component of the nuclear pore complex (NPC).</text>
</comment>
<dbReference type="Proteomes" id="UP001212152">
    <property type="component" value="Unassembled WGS sequence"/>
</dbReference>
<dbReference type="GO" id="GO:0005840">
    <property type="term" value="C:ribosome"/>
    <property type="evidence" value="ECO:0007669"/>
    <property type="project" value="UniProtKB-KW"/>
</dbReference>
<dbReference type="InterPro" id="IPR006846">
    <property type="entry name" value="Ribosomal_eS30"/>
</dbReference>
<dbReference type="Gene3D" id="1.20.190.50">
    <property type="match status" value="1"/>
</dbReference>
<keyword evidence="2" id="KW-0509">mRNA transport</keyword>
<evidence type="ECO:0000256" key="9">
    <source>
        <dbReference type="RuleBase" id="RU365072"/>
    </source>
</evidence>
<feature type="region of interest" description="Disordered" evidence="10">
    <location>
        <begin position="1"/>
        <end position="34"/>
    </location>
</feature>
<keyword evidence="6 9" id="KW-0906">Nuclear pore complex</keyword>
<proteinExistence type="inferred from homology"/>
<keyword evidence="5 9" id="KW-0811">Translocation</keyword>
<keyword evidence="4" id="KW-0689">Ribosomal protein</keyword>
<dbReference type="GO" id="GO:0031080">
    <property type="term" value="C:nuclear pore outer ring"/>
    <property type="evidence" value="ECO:0007669"/>
    <property type="project" value="TreeGrafter"/>
</dbReference>
<name>A0AAD5XS56_9FUNG</name>
<keyword evidence="1 9" id="KW-0813">Transport</keyword>
<sequence length="846" mass="96738">MGKVHGSLARAGKVKGQCPKVEKQEKKKKATGRAKKRIQYNRRFVNAVASFGGKRKNIDGASLRQSSFRESTNNLSAARQSDVLLGPEYDEFASVAIESAARGIDWFVEDGQLDKFYQVAKEKADSLAQVKITDPAFFSTQMATELHWWTMEANTWKLIRCLIRLRLQLGNTAPPGLGEDPEEMSDQEIQTNLVDAQFRENMTVRRWLEETAPVFQPVETRKGYWLHTVKHISASNFNRVASKSDIVTEADPDATLRQHKSLHPDDADYDANMHRTAFEYMRRGDLVAAADLYDACDQPWRAASLRGGVLSNDPDIDEPSDKIGNHNRDLWKAVCQQIASNDRVDPYERAIYAIAIGDAEHAKPVCKLWEDQVWMYYCALIEAQVDRNLRSVPLLVEPDEELEIDLRITAVEPAGIFEELEKSDSPYLKHAAHESFHVAQKSIVMNDIGAFLTAVKNQLQAKQGSDPSKPSFNPHFLRFVTHFVLILKELPIEIPFDDANFIIEEYVKLLTTARKNTLIAFYCSHLPSRIQLECYARFLEAAIEDPDFQQYVAYAKHYGLNYSAIAKRTIQLIFHGPGGILKTSVNDLNPRDILIAQSSDGVTQAEKHQITALSLLLVEKELYDDALWFANLLLRRFLLLGRVNAAAAVRQYLHTFFDSEKYLNQMAKPMWLNAIFEEGAHIHEDPEMSEALLHHMHILLLLQTMKLQSEWLAHWYRRPSASSGNLDGSESYEYREWAYNLKIVTKSAVESLEDVLDRNWMQRPLFERPEDDDDDFEVECALMRQIYIPQMVTYLHQIYCETGNKEKAAALAERVESDECLRDPFEKIDKLDAFLDIVRQSAQNLE</sequence>
<dbReference type="Pfam" id="PF04121">
    <property type="entry name" value="Nup84_Nup100"/>
    <property type="match status" value="1"/>
</dbReference>
<evidence type="ECO:0000256" key="2">
    <source>
        <dbReference type="ARBA" id="ARBA00022816"/>
    </source>
</evidence>
<dbReference type="InterPro" id="IPR007252">
    <property type="entry name" value="Nup84/Nup107"/>
</dbReference>
<dbReference type="GO" id="GO:0017056">
    <property type="term" value="F:structural constituent of nuclear pore"/>
    <property type="evidence" value="ECO:0007669"/>
    <property type="project" value="UniProtKB-UniRule"/>
</dbReference>
<accession>A0AAD5XS56</accession>
<evidence type="ECO:0000256" key="5">
    <source>
        <dbReference type="ARBA" id="ARBA00023010"/>
    </source>
</evidence>
<dbReference type="PANTHER" id="PTHR13003">
    <property type="entry name" value="NUP107-RELATED"/>
    <property type="match status" value="1"/>
</dbReference>
<evidence type="ECO:0000313" key="11">
    <source>
        <dbReference type="EMBL" id="KAJ3177903.1"/>
    </source>
</evidence>
<keyword evidence="8" id="KW-0687">Ribonucleoprotein</keyword>
<dbReference type="Gene3D" id="1.10.3450.20">
    <property type="match status" value="1"/>
</dbReference>
<evidence type="ECO:0000256" key="6">
    <source>
        <dbReference type="ARBA" id="ARBA00023132"/>
    </source>
</evidence>
<keyword evidence="9" id="KW-0472">Membrane</keyword>
<organism evidence="11 12">
    <name type="scientific">Geranomyces variabilis</name>
    <dbReference type="NCBI Taxonomy" id="109894"/>
    <lineage>
        <taxon>Eukaryota</taxon>
        <taxon>Fungi</taxon>
        <taxon>Fungi incertae sedis</taxon>
        <taxon>Chytridiomycota</taxon>
        <taxon>Chytridiomycota incertae sedis</taxon>
        <taxon>Chytridiomycetes</taxon>
        <taxon>Spizellomycetales</taxon>
        <taxon>Powellomycetaceae</taxon>
        <taxon>Geranomyces</taxon>
    </lineage>
</organism>
<comment type="subunit">
    <text evidence="9">Part of the nuclear pore complex (NPC).</text>
</comment>
<evidence type="ECO:0000256" key="7">
    <source>
        <dbReference type="ARBA" id="ARBA00023242"/>
    </source>
</evidence>